<dbReference type="InterPro" id="IPR051940">
    <property type="entry name" value="Chitin_bind-dev_reg"/>
</dbReference>
<dbReference type="PANTHER" id="PTHR23301:SF0">
    <property type="entry name" value="CHITIN-BINDING TYPE-2 DOMAIN-CONTAINING PROTEIN-RELATED"/>
    <property type="match status" value="1"/>
</dbReference>
<organism evidence="9 10">
    <name type="scientific">Halocaridina rubra</name>
    <name type="common">Hawaiian red shrimp</name>
    <dbReference type="NCBI Taxonomy" id="373956"/>
    <lineage>
        <taxon>Eukaryota</taxon>
        <taxon>Metazoa</taxon>
        <taxon>Ecdysozoa</taxon>
        <taxon>Arthropoda</taxon>
        <taxon>Crustacea</taxon>
        <taxon>Multicrustacea</taxon>
        <taxon>Malacostraca</taxon>
        <taxon>Eumalacostraca</taxon>
        <taxon>Eucarida</taxon>
        <taxon>Decapoda</taxon>
        <taxon>Pleocyemata</taxon>
        <taxon>Caridea</taxon>
        <taxon>Atyoidea</taxon>
        <taxon>Atyidae</taxon>
        <taxon>Halocaridina</taxon>
    </lineage>
</organism>
<keyword evidence="10" id="KW-1185">Reference proteome</keyword>
<evidence type="ECO:0000256" key="2">
    <source>
        <dbReference type="ARBA" id="ARBA00022729"/>
    </source>
</evidence>
<dbReference type="SMART" id="SM00494">
    <property type="entry name" value="ChtBD2"/>
    <property type="match status" value="2"/>
</dbReference>
<evidence type="ECO:0000256" key="7">
    <source>
        <dbReference type="SAM" id="SignalP"/>
    </source>
</evidence>
<gene>
    <name evidence="9" type="ORF">SK128_010477</name>
</gene>
<accession>A0AAN8XCF2</accession>
<dbReference type="EMBL" id="JAXCGZ010009539">
    <property type="protein sequence ID" value="KAK7076829.1"/>
    <property type="molecule type" value="Genomic_DNA"/>
</dbReference>
<keyword evidence="2 7" id="KW-0732">Signal</keyword>
<proteinExistence type="predicted"/>
<evidence type="ECO:0000256" key="6">
    <source>
        <dbReference type="SAM" id="MobiDB-lite"/>
    </source>
</evidence>
<feature type="chain" id="PRO_5042922616" description="Chitin-binding type-2 domain-containing protein" evidence="7">
    <location>
        <begin position="22"/>
        <end position="195"/>
    </location>
</feature>
<feature type="region of interest" description="Disordered" evidence="6">
    <location>
        <begin position="94"/>
        <end position="120"/>
    </location>
</feature>
<keyword evidence="1" id="KW-0147">Chitin-binding</keyword>
<feature type="domain" description="Chitin-binding type-2" evidence="8">
    <location>
        <begin position="33"/>
        <end position="93"/>
    </location>
</feature>
<dbReference type="GO" id="GO:0005576">
    <property type="term" value="C:extracellular region"/>
    <property type="evidence" value="ECO:0007669"/>
    <property type="project" value="InterPro"/>
</dbReference>
<evidence type="ECO:0000256" key="1">
    <source>
        <dbReference type="ARBA" id="ARBA00022669"/>
    </source>
</evidence>
<comment type="caution">
    <text evidence="9">The sequence shown here is derived from an EMBL/GenBank/DDBJ whole genome shotgun (WGS) entry which is preliminary data.</text>
</comment>
<dbReference type="PANTHER" id="PTHR23301">
    <property type="entry name" value="CHITIN BINDING PERITROPHIN-A"/>
    <property type="match status" value="1"/>
</dbReference>
<feature type="compositionally biased region" description="Acidic residues" evidence="6">
    <location>
        <begin position="110"/>
        <end position="120"/>
    </location>
</feature>
<keyword evidence="3" id="KW-0677">Repeat</keyword>
<dbReference type="PROSITE" id="PS50940">
    <property type="entry name" value="CHIT_BIND_II"/>
    <property type="match status" value="2"/>
</dbReference>
<evidence type="ECO:0000256" key="4">
    <source>
        <dbReference type="ARBA" id="ARBA00023157"/>
    </source>
</evidence>
<dbReference type="AlphaFoldDB" id="A0AAN8XCF2"/>
<dbReference type="Pfam" id="PF01607">
    <property type="entry name" value="CBM_14"/>
    <property type="match status" value="2"/>
</dbReference>
<evidence type="ECO:0000256" key="5">
    <source>
        <dbReference type="ARBA" id="ARBA00023180"/>
    </source>
</evidence>
<evidence type="ECO:0000313" key="9">
    <source>
        <dbReference type="EMBL" id="KAK7076829.1"/>
    </source>
</evidence>
<feature type="signal peptide" evidence="7">
    <location>
        <begin position="1"/>
        <end position="21"/>
    </location>
</feature>
<evidence type="ECO:0000259" key="8">
    <source>
        <dbReference type="PROSITE" id="PS50940"/>
    </source>
</evidence>
<protein>
    <recommendedName>
        <fullName evidence="8">Chitin-binding type-2 domain-containing protein</fullName>
    </recommendedName>
</protein>
<reference evidence="9 10" key="1">
    <citation type="submission" date="2023-11" db="EMBL/GenBank/DDBJ databases">
        <title>Halocaridina rubra genome assembly.</title>
        <authorList>
            <person name="Smith C."/>
        </authorList>
    </citation>
    <scope>NUCLEOTIDE SEQUENCE [LARGE SCALE GENOMIC DNA]</scope>
    <source>
        <strain evidence="9">EP-1</strain>
        <tissue evidence="9">Whole</tissue>
    </source>
</reference>
<keyword evidence="5" id="KW-0325">Glycoprotein</keyword>
<keyword evidence="4" id="KW-1015">Disulfide bond</keyword>
<dbReference type="Proteomes" id="UP001381693">
    <property type="component" value="Unassembled WGS sequence"/>
</dbReference>
<dbReference type="InterPro" id="IPR002557">
    <property type="entry name" value="Chitin-bd_dom"/>
</dbReference>
<dbReference type="SUPFAM" id="SSF57625">
    <property type="entry name" value="Invertebrate chitin-binding proteins"/>
    <property type="match status" value="2"/>
</dbReference>
<dbReference type="GO" id="GO:0008061">
    <property type="term" value="F:chitin binding"/>
    <property type="evidence" value="ECO:0007669"/>
    <property type="project" value="UniProtKB-KW"/>
</dbReference>
<dbReference type="Gene3D" id="2.170.140.10">
    <property type="entry name" value="Chitin binding domain"/>
    <property type="match status" value="2"/>
</dbReference>
<evidence type="ECO:0000256" key="3">
    <source>
        <dbReference type="ARBA" id="ARBA00022737"/>
    </source>
</evidence>
<sequence length="195" mass="21224">MKMQVIFGLAIAILCIECVKGNPASVIAPPEVSALCPNPPGRYPLLLPNPMDCGSFYICSWDNVAFLQHCPASLHFNPDLQVCDYPEKVSCSNDNNTPTVPDLETLAPTEEPESSEEEEDGDVVEIVTGPPQVSAQCPPFSHDRVAMVPDPTNCANFYMCLENGSTVLQKCPPELFFNPQFQVCDFPQNVICGSA</sequence>
<name>A0AAN8XCF2_HALRR</name>
<dbReference type="InterPro" id="IPR036508">
    <property type="entry name" value="Chitin-bd_dom_sf"/>
</dbReference>
<feature type="domain" description="Chitin-binding type-2" evidence="8">
    <location>
        <begin position="134"/>
        <end position="194"/>
    </location>
</feature>
<evidence type="ECO:0000313" key="10">
    <source>
        <dbReference type="Proteomes" id="UP001381693"/>
    </source>
</evidence>